<feature type="transmembrane region" description="Helical" evidence="6">
    <location>
        <begin position="57"/>
        <end position="75"/>
    </location>
</feature>
<keyword evidence="2" id="KW-0813">Transport</keyword>
<keyword evidence="3 6" id="KW-0812">Transmembrane</keyword>
<dbReference type="EMBL" id="MU004187">
    <property type="protein sequence ID" value="KAF2496687.1"/>
    <property type="molecule type" value="Genomic_DNA"/>
</dbReference>
<feature type="transmembrane region" description="Helical" evidence="6">
    <location>
        <begin position="374"/>
        <end position="393"/>
    </location>
</feature>
<dbReference type="GO" id="GO:0022857">
    <property type="term" value="F:transmembrane transporter activity"/>
    <property type="evidence" value="ECO:0007669"/>
    <property type="project" value="InterPro"/>
</dbReference>
<sequence length="490" mass="52761">VPWRALPNKCQLLILASCRLSSPLSSASLLAYVFYLVKSITTPSAEATMAQEIARTSGLLVAVYPLGQCATSLLWGRLSDMYGRKSMLVIGLSGSILSNICFGFSRSLGTLIFWRIIAGMANGNVGVMRTMTAEIVKERRFQTRAFLLMPLLFKSSMVLALALGGCLADPVVNLPGLFGPNGLVNFYGSPNGVEWAIRYPYALPVLFNAVILGISLAFTVFGLRETLPSLKNDLTSRPHPAFSLTKLMSRCLGREVHEYTLVGPEQTTASCAETKPLQGRVPFSTIWTRDVVANLISFALLPLHNAAFMHIFPVYLSMQPSSSDSTPSAFSFTGGLGLTSPLIGLWLSGIGICGILLQLFLYPRLQARIGTRGCFRLALAVFPLAYCLAPYLSLLAHHSVLRWPAIAVVLLAQVWARTIAIPSSVILLHDSAPSKTVLGTVHGAGNMMANLARAIGTVVGGYLLALGVEKNAIGIVWWCYLAVVAVLSLL</sequence>
<dbReference type="PANTHER" id="PTHR23504:SF6">
    <property type="entry name" value="MULTIDRUG TRANSPORTER, PUTATIVE (AFU_ORTHOLOGUE AFUA_4G08740)-RELATED"/>
    <property type="match status" value="1"/>
</dbReference>
<name>A0A6A6QZV9_9PEZI</name>
<proteinExistence type="predicted"/>
<evidence type="ECO:0000256" key="4">
    <source>
        <dbReference type="ARBA" id="ARBA00022989"/>
    </source>
</evidence>
<evidence type="ECO:0000259" key="7">
    <source>
        <dbReference type="PROSITE" id="PS50850"/>
    </source>
</evidence>
<dbReference type="PROSITE" id="PS50850">
    <property type="entry name" value="MFS"/>
    <property type="match status" value="1"/>
</dbReference>
<dbReference type="InterPro" id="IPR036259">
    <property type="entry name" value="MFS_trans_sf"/>
</dbReference>
<dbReference type="Gene3D" id="1.20.1250.20">
    <property type="entry name" value="MFS general substrate transporter like domains"/>
    <property type="match status" value="1"/>
</dbReference>
<dbReference type="AlphaFoldDB" id="A0A6A6QZV9"/>
<feature type="transmembrane region" description="Helical" evidence="6">
    <location>
        <begin position="12"/>
        <end position="37"/>
    </location>
</feature>
<feature type="transmembrane region" description="Helical" evidence="6">
    <location>
        <begin position="151"/>
        <end position="172"/>
    </location>
</feature>
<evidence type="ECO:0000313" key="9">
    <source>
        <dbReference type="Proteomes" id="UP000799750"/>
    </source>
</evidence>
<organism evidence="8 9">
    <name type="scientific">Lophium mytilinum</name>
    <dbReference type="NCBI Taxonomy" id="390894"/>
    <lineage>
        <taxon>Eukaryota</taxon>
        <taxon>Fungi</taxon>
        <taxon>Dikarya</taxon>
        <taxon>Ascomycota</taxon>
        <taxon>Pezizomycotina</taxon>
        <taxon>Dothideomycetes</taxon>
        <taxon>Pleosporomycetidae</taxon>
        <taxon>Mytilinidiales</taxon>
        <taxon>Mytilinidiaceae</taxon>
        <taxon>Lophium</taxon>
    </lineage>
</organism>
<dbReference type="InterPro" id="IPR011701">
    <property type="entry name" value="MFS"/>
</dbReference>
<feature type="transmembrane region" description="Helical" evidence="6">
    <location>
        <begin position="111"/>
        <end position="130"/>
    </location>
</feature>
<keyword evidence="5 6" id="KW-0472">Membrane</keyword>
<evidence type="ECO:0000256" key="2">
    <source>
        <dbReference type="ARBA" id="ARBA00022448"/>
    </source>
</evidence>
<dbReference type="GO" id="GO:0016020">
    <property type="term" value="C:membrane"/>
    <property type="evidence" value="ECO:0007669"/>
    <property type="project" value="UniProtKB-SubCell"/>
</dbReference>
<keyword evidence="4 6" id="KW-1133">Transmembrane helix</keyword>
<feature type="transmembrane region" description="Helical" evidence="6">
    <location>
        <begin position="405"/>
        <end position="428"/>
    </location>
</feature>
<evidence type="ECO:0000256" key="3">
    <source>
        <dbReference type="ARBA" id="ARBA00022692"/>
    </source>
</evidence>
<evidence type="ECO:0000256" key="5">
    <source>
        <dbReference type="ARBA" id="ARBA00023136"/>
    </source>
</evidence>
<accession>A0A6A6QZV9</accession>
<comment type="subcellular location">
    <subcellularLocation>
        <location evidence="1">Membrane</location>
        <topology evidence="1">Multi-pass membrane protein</topology>
    </subcellularLocation>
</comment>
<protein>
    <submittedName>
        <fullName evidence="8">MFS general substrate transporter</fullName>
    </submittedName>
</protein>
<feature type="transmembrane region" description="Helical" evidence="6">
    <location>
        <begin position="291"/>
        <end position="316"/>
    </location>
</feature>
<evidence type="ECO:0000256" key="6">
    <source>
        <dbReference type="SAM" id="Phobius"/>
    </source>
</evidence>
<dbReference type="OrthoDB" id="10262656at2759"/>
<dbReference type="InterPro" id="IPR020846">
    <property type="entry name" value="MFS_dom"/>
</dbReference>
<dbReference type="PANTHER" id="PTHR23504">
    <property type="entry name" value="MAJOR FACILITATOR SUPERFAMILY DOMAIN-CONTAINING PROTEIN 10"/>
    <property type="match status" value="1"/>
</dbReference>
<dbReference type="Proteomes" id="UP000799750">
    <property type="component" value="Unassembled WGS sequence"/>
</dbReference>
<evidence type="ECO:0000313" key="8">
    <source>
        <dbReference type="EMBL" id="KAF2496687.1"/>
    </source>
</evidence>
<feature type="transmembrane region" description="Helical" evidence="6">
    <location>
        <begin position="336"/>
        <end position="362"/>
    </location>
</feature>
<evidence type="ECO:0000256" key="1">
    <source>
        <dbReference type="ARBA" id="ARBA00004141"/>
    </source>
</evidence>
<keyword evidence="9" id="KW-1185">Reference proteome</keyword>
<feature type="transmembrane region" description="Helical" evidence="6">
    <location>
        <begin position="201"/>
        <end position="223"/>
    </location>
</feature>
<feature type="non-terminal residue" evidence="8">
    <location>
        <position position="1"/>
    </location>
</feature>
<gene>
    <name evidence="8" type="ORF">BU16DRAFT_439047</name>
</gene>
<feature type="domain" description="Major facilitator superfamily (MFS) profile" evidence="7">
    <location>
        <begin position="11"/>
        <end position="490"/>
    </location>
</feature>
<reference evidence="8" key="1">
    <citation type="journal article" date="2020" name="Stud. Mycol.">
        <title>101 Dothideomycetes genomes: a test case for predicting lifestyles and emergence of pathogens.</title>
        <authorList>
            <person name="Haridas S."/>
            <person name="Albert R."/>
            <person name="Binder M."/>
            <person name="Bloem J."/>
            <person name="Labutti K."/>
            <person name="Salamov A."/>
            <person name="Andreopoulos B."/>
            <person name="Baker S."/>
            <person name="Barry K."/>
            <person name="Bills G."/>
            <person name="Bluhm B."/>
            <person name="Cannon C."/>
            <person name="Castanera R."/>
            <person name="Culley D."/>
            <person name="Daum C."/>
            <person name="Ezra D."/>
            <person name="Gonzalez J."/>
            <person name="Henrissat B."/>
            <person name="Kuo A."/>
            <person name="Liang C."/>
            <person name="Lipzen A."/>
            <person name="Lutzoni F."/>
            <person name="Magnuson J."/>
            <person name="Mondo S."/>
            <person name="Nolan M."/>
            <person name="Ohm R."/>
            <person name="Pangilinan J."/>
            <person name="Park H.-J."/>
            <person name="Ramirez L."/>
            <person name="Alfaro M."/>
            <person name="Sun H."/>
            <person name="Tritt A."/>
            <person name="Yoshinaga Y."/>
            <person name="Zwiers L.-H."/>
            <person name="Turgeon B."/>
            <person name="Goodwin S."/>
            <person name="Spatafora J."/>
            <person name="Crous P."/>
            <person name="Grigoriev I."/>
        </authorList>
    </citation>
    <scope>NUCLEOTIDE SEQUENCE</scope>
    <source>
        <strain evidence="8">CBS 269.34</strain>
    </source>
</reference>
<feature type="transmembrane region" description="Helical" evidence="6">
    <location>
        <begin position="472"/>
        <end position="489"/>
    </location>
</feature>
<dbReference type="Pfam" id="PF07690">
    <property type="entry name" value="MFS_1"/>
    <property type="match status" value="1"/>
</dbReference>
<dbReference type="SUPFAM" id="SSF103473">
    <property type="entry name" value="MFS general substrate transporter"/>
    <property type="match status" value="1"/>
</dbReference>
<feature type="transmembrane region" description="Helical" evidence="6">
    <location>
        <begin position="448"/>
        <end position="466"/>
    </location>
</feature>
<feature type="non-terminal residue" evidence="8">
    <location>
        <position position="490"/>
    </location>
</feature>